<dbReference type="InterPro" id="IPR007421">
    <property type="entry name" value="Schlafen_AlbA_2_dom"/>
</dbReference>
<dbReference type="PANTHER" id="PTHR30595">
    <property type="entry name" value="GLPR-RELATED TRANSCRIPTIONAL REPRESSOR"/>
    <property type="match status" value="1"/>
</dbReference>
<name>A0A2N5JCB8_9BIFI</name>
<dbReference type="PANTHER" id="PTHR30595:SF6">
    <property type="entry name" value="SCHLAFEN ALBA-2 DOMAIN-CONTAINING PROTEIN"/>
    <property type="match status" value="1"/>
</dbReference>
<reference evidence="2 3" key="1">
    <citation type="submission" date="2017-07" db="EMBL/GenBank/DDBJ databases">
        <title>Bifidobacterium novel species.</title>
        <authorList>
            <person name="Lugli G.A."/>
            <person name="Milani C."/>
            <person name="Duranti S."/>
            <person name="Mangifesta M."/>
        </authorList>
    </citation>
    <scope>NUCLEOTIDE SEQUENCE [LARGE SCALE GENOMIC DNA]</scope>
    <source>
        <strain evidence="3">Uis1B</strain>
    </source>
</reference>
<dbReference type="Pfam" id="PF04326">
    <property type="entry name" value="SLFN_AlbA_2"/>
    <property type="match status" value="1"/>
</dbReference>
<proteinExistence type="predicted"/>
<dbReference type="EMBL" id="NMWU01000005">
    <property type="protein sequence ID" value="PLS31856.1"/>
    <property type="molecule type" value="Genomic_DNA"/>
</dbReference>
<feature type="domain" description="Schlafen AlbA-2" evidence="1">
    <location>
        <begin position="14"/>
        <end position="102"/>
    </location>
</feature>
<gene>
    <name evidence="2" type="ORF">Uis1B_0395</name>
</gene>
<dbReference type="AlphaFoldDB" id="A0A2N5JCB8"/>
<evidence type="ECO:0000313" key="3">
    <source>
        <dbReference type="Proteomes" id="UP000235050"/>
    </source>
</evidence>
<evidence type="ECO:0000259" key="1">
    <source>
        <dbReference type="Pfam" id="PF04326"/>
    </source>
</evidence>
<sequence length="102" mass="11306">MTDDEFIQVIQSGESSVVEFKRCGDMPHPDTFETVCSFANRSGGDIYLGVDDDGEVTGVDASRAVEIERNIVNVTSNRKLFIPAPMVETERIMHQGKTVIRV</sequence>
<comment type="caution">
    <text evidence="2">The sequence shown here is derived from an EMBL/GenBank/DDBJ whole genome shotgun (WGS) entry which is preliminary data.</text>
</comment>
<organism evidence="2 3">
    <name type="scientific">Bifidobacterium margollesii</name>
    <dbReference type="NCBI Taxonomy" id="2020964"/>
    <lineage>
        <taxon>Bacteria</taxon>
        <taxon>Bacillati</taxon>
        <taxon>Actinomycetota</taxon>
        <taxon>Actinomycetes</taxon>
        <taxon>Bifidobacteriales</taxon>
        <taxon>Bifidobacteriaceae</taxon>
        <taxon>Bifidobacterium</taxon>
    </lineage>
</organism>
<dbReference type="RefSeq" id="WP_243390209.1">
    <property type="nucleotide sequence ID" value="NZ_NMWU01000005.1"/>
</dbReference>
<dbReference type="Proteomes" id="UP000235050">
    <property type="component" value="Unassembled WGS sequence"/>
</dbReference>
<accession>A0A2N5JCB8</accession>
<dbReference type="Gene3D" id="3.30.950.30">
    <property type="entry name" value="Schlafen, AAA domain"/>
    <property type="match status" value="1"/>
</dbReference>
<evidence type="ECO:0000313" key="2">
    <source>
        <dbReference type="EMBL" id="PLS31856.1"/>
    </source>
</evidence>
<dbReference type="InterPro" id="IPR038461">
    <property type="entry name" value="Schlafen_AlbA_2_dom_sf"/>
</dbReference>
<keyword evidence="3" id="KW-1185">Reference proteome</keyword>
<protein>
    <submittedName>
        <fullName evidence="2">ATPase AAA</fullName>
    </submittedName>
</protein>